<dbReference type="Pfam" id="PF05043">
    <property type="entry name" value="Mga"/>
    <property type="match status" value="1"/>
</dbReference>
<accession>A0A1S7FXH8</accession>
<dbReference type="PANTHER" id="PTHR30185">
    <property type="entry name" value="CRYPTIC BETA-GLUCOSIDE BGL OPERON ANTITERMINATOR"/>
    <property type="match status" value="1"/>
</dbReference>
<keyword evidence="5" id="KW-1185">Reference proteome</keyword>
<organism evidence="4 5">
    <name type="scientific">Listeria weihenstephanensis</name>
    <dbReference type="NCBI Taxonomy" id="1006155"/>
    <lineage>
        <taxon>Bacteria</taxon>
        <taxon>Bacillati</taxon>
        <taxon>Bacillota</taxon>
        <taxon>Bacilli</taxon>
        <taxon>Bacillales</taxon>
        <taxon>Listeriaceae</taxon>
        <taxon>Listeria</taxon>
    </lineage>
</organism>
<name>A0A1S7FXH8_9LIST</name>
<feature type="domain" description="Mga helix-turn-helix" evidence="3">
    <location>
        <begin position="81"/>
        <end position="160"/>
    </location>
</feature>
<keyword evidence="1" id="KW-0805">Transcription regulation</keyword>
<gene>
    <name evidence="4" type="ORF">UE46_14445</name>
</gene>
<dbReference type="InterPro" id="IPR007737">
    <property type="entry name" value="Mga_HTH"/>
</dbReference>
<proteinExistence type="predicted"/>
<evidence type="ECO:0000313" key="5">
    <source>
        <dbReference type="Proteomes" id="UP000223060"/>
    </source>
</evidence>
<dbReference type="EMBL" id="CP011102">
    <property type="protein sequence ID" value="AQY52100.1"/>
    <property type="molecule type" value="Genomic_DNA"/>
</dbReference>
<evidence type="ECO:0000256" key="1">
    <source>
        <dbReference type="ARBA" id="ARBA00023015"/>
    </source>
</evidence>
<dbReference type="AlphaFoldDB" id="A0A1S7FXH8"/>
<dbReference type="KEGG" id="lwi:UE46_14445"/>
<dbReference type="PANTHER" id="PTHR30185:SF18">
    <property type="entry name" value="TRANSCRIPTIONAL REGULATOR MTLR"/>
    <property type="match status" value="1"/>
</dbReference>
<protein>
    <recommendedName>
        <fullName evidence="3">Mga helix-turn-helix domain-containing protein</fullName>
    </recommendedName>
</protein>
<sequence length="487" mass="57226">MKNLIVASEYRKLKLLQMLFNAPQNYQKKQLASLLHCSIKTLESDIESLQGLIDKDIAYVYENEARYIMLDVGEHVNFAYLYALIISNSHLYLLADDTLRSAEMNLSEWAEQNYSSVPTMYRRIRQIDDYLSECNLVLETRPLAIKGPEVNLRFFYYHIYSKAYPYTEWQFPDIPYETLNQFIIQIEAFYHIRFSLSSRIKYAISLAVALTRIKQDSAFISKKHYLDCWDNITADQPDGATIDYTLLEDIIGCPLSKDERFFTIIMASWSHFTHTSSYFSKARAKHGPNVYAPNHMLASELTGILNQHHTPNTELAITETIDFLFRFTFLDKMNFLPDIPRPQNSPEEIQLRDQIRKILTKYETHTDFRYIRSNKPLIINHLVDIYSILMKQTPPYDTLHIKVISENGHLWEEYLRSEIKKKYSKDQVRLCHDTISHQPKPHIDLIISDFPFYEQPDIEADGLLWNIPPSPTDFAQLDMVLERQKVY</sequence>
<evidence type="ECO:0000259" key="3">
    <source>
        <dbReference type="Pfam" id="PF05043"/>
    </source>
</evidence>
<dbReference type="Proteomes" id="UP000223060">
    <property type="component" value="Chromosome"/>
</dbReference>
<reference evidence="5" key="1">
    <citation type="submission" date="2015-03" db="EMBL/GenBank/DDBJ databases">
        <authorList>
            <person name="Ferrari E."/>
            <person name="Walter M.C."/>
            <person name="Huptas C."/>
            <person name="Scherer S."/>
            <person name="Mueller-Herbst S."/>
        </authorList>
    </citation>
    <scope>NUCLEOTIDE SEQUENCE [LARGE SCALE GENOMIC DNA]</scope>
    <source>
        <strain evidence="5">LWP01</strain>
    </source>
</reference>
<keyword evidence="2" id="KW-0804">Transcription</keyword>
<dbReference type="InterPro" id="IPR050661">
    <property type="entry name" value="BglG_antiterminators"/>
</dbReference>
<evidence type="ECO:0000313" key="4">
    <source>
        <dbReference type="EMBL" id="AQY52100.1"/>
    </source>
</evidence>
<dbReference type="RefSeq" id="WP_036063505.1">
    <property type="nucleotide sequence ID" value="NZ_CP011102.1"/>
</dbReference>
<evidence type="ECO:0000256" key="2">
    <source>
        <dbReference type="ARBA" id="ARBA00023163"/>
    </source>
</evidence>